<dbReference type="Proteomes" id="UP001057998">
    <property type="component" value="Chromosome 1"/>
</dbReference>
<keyword evidence="3" id="KW-1185">Reference proteome</keyword>
<dbReference type="RefSeq" id="WP_255387904.1">
    <property type="nucleotide sequence ID" value="NZ_CP101508.1"/>
</dbReference>
<protein>
    <submittedName>
        <fullName evidence="2">Uncharacterized protein</fullName>
    </submittedName>
</protein>
<proteinExistence type="predicted"/>
<keyword evidence="1" id="KW-0472">Membrane</keyword>
<gene>
    <name evidence="2" type="ORF">NNL38_10010</name>
</gene>
<evidence type="ECO:0000313" key="3">
    <source>
        <dbReference type="Proteomes" id="UP001057998"/>
    </source>
</evidence>
<keyword evidence="1" id="KW-1133">Transmembrane helix</keyword>
<evidence type="ECO:0000256" key="1">
    <source>
        <dbReference type="SAM" id="Phobius"/>
    </source>
</evidence>
<accession>A0ABY5GBW5</accession>
<organism evidence="2 3">
    <name type="scientific">Photobacterium atrarenae</name>
    <dbReference type="NCBI Taxonomy" id="865757"/>
    <lineage>
        <taxon>Bacteria</taxon>
        <taxon>Pseudomonadati</taxon>
        <taxon>Pseudomonadota</taxon>
        <taxon>Gammaproteobacteria</taxon>
        <taxon>Vibrionales</taxon>
        <taxon>Vibrionaceae</taxon>
        <taxon>Photobacterium</taxon>
    </lineage>
</organism>
<evidence type="ECO:0000313" key="2">
    <source>
        <dbReference type="EMBL" id="UTV26693.1"/>
    </source>
</evidence>
<dbReference type="EMBL" id="CP101508">
    <property type="protein sequence ID" value="UTV26693.1"/>
    <property type="molecule type" value="Genomic_DNA"/>
</dbReference>
<sequence>MVFMDFVNAFLFSLGVLLTGLAGGFLFSLVTLKAQDVECLVEKRIELGMFAGACSVFTGLIVYTLT</sequence>
<name>A0ABY5GBW5_9GAMM</name>
<keyword evidence="1" id="KW-0812">Transmembrane</keyword>
<reference evidence="2" key="1">
    <citation type="submission" date="2022-07" db="EMBL/GenBank/DDBJ databases">
        <title>Genome sequencing of Photobacterium atrarenae GJH2-4.</title>
        <authorList>
            <person name="Park S.-J."/>
        </authorList>
    </citation>
    <scope>NUCLEOTIDE SEQUENCE</scope>
    <source>
        <strain evidence="2">GJH2-4</strain>
    </source>
</reference>
<feature type="transmembrane region" description="Helical" evidence="1">
    <location>
        <begin position="6"/>
        <end position="32"/>
    </location>
</feature>
<feature type="transmembrane region" description="Helical" evidence="1">
    <location>
        <begin position="44"/>
        <end position="65"/>
    </location>
</feature>